<evidence type="ECO:0000313" key="2">
    <source>
        <dbReference type="EMBL" id="SDK77383.1"/>
    </source>
</evidence>
<organism evidence="2 3">
    <name type="scientific">Nonomuraea maritima</name>
    <dbReference type="NCBI Taxonomy" id="683260"/>
    <lineage>
        <taxon>Bacteria</taxon>
        <taxon>Bacillati</taxon>
        <taxon>Actinomycetota</taxon>
        <taxon>Actinomycetes</taxon>
        <taxon>Streptosporangiales</taxon>
        <taxon>Streptosporangiaceae</taxon>
        <taxon>Nonomuraea</taxon>
    </lineage>
</organism>
<proteinExistence type="predicted"/>
<name>A0A1G9EMS9_9ACTN</name>
<feature type="domain" description="DUF4037" evidence="1">
    <location>
        <begin position="123"/>
        <end position="223"/>
    </location>
</feature>
<keyword evidence="3" id="KW-1185">Reference proteome</keyword>
<dbReference type="AlphaFoldDB" id="A0A1G9EMS9"/>
<dbReference type="InterPro" id="IPR025117">
    <property type="entry name" value="DUF4037"/>
</dbReference>
<dbReference type="RefSeq" id="WP_090766870.1">
    <property type="nucleotide sequence ID" value="NZ_FNFB01000011.1"/>
</dbReference>
<evidence type="ECO:0000313" key="3">
    <source>
        <dbReference type="Proteomes" id="UP000198683"/>
    </source>
</evidence>
<sequence>MSDFVPGIELSRAFYGEVVAPLVSGVQHSAALIGPGSEVLAFDTPRSTDHDWGPRVLVFVAAERVAEVEAAVTDGLPDRFRGLPTVFAYHERVRPGVTVTDLGSWLVGELGFDPRAGVSLLDWLAAPWQRLAEVTQGEVFHDGLPGESLGEVRAALQWYPRDVWRYVLACQWRRLAQEEPFAGRCAEVGDELGSAVLAARLAREVMRLALLLRRRYPPYGKWLGSALTRLPGAAELEEALRRAVVARSWPEREAGLVTAYGRLAAVQNRVGLAGWVDEGVRGFHDRPFQVIGGDRFAEALMAAVDDPVVRELPLVGCADQLADSTDLLMVPARVRAMTSAVLGL</sequence>
<dbReference type="EMBL" id="FNFB01000011">
    <property type="protein sequence ID" value="SDK77383.1"/>
    <property type="molecule type" value="Genomic_DNA"/>
</dbReference>
<dbReference type="Pfam" id="PF13228">
    <property type="entry name" value="DUF4037"/>
    <property type="match status" value="1"/>
</dbReference>
<dbReference type="STRING" id="683260.SAMN05421874_11151"/>
<protein>
    <recommendedName>
        <fullName evidence="1">DUF4037 domain-containing protein</fullName>
    </recommendedName>
</protein>
<evidence type="ECO:0000259" key="1">
    <source>
        <dbReference type="Pfam" id="PF13228"/>
    </source>
</evidence>
<gene>
    <name evidence="2" type="ORF">SAMN05421874_11151</name>
</gene>
<dbReference type="Proteomes" id="UP000198683">
    <property type="component" value="Unassembled WGS sequence"/>
</dbReference>
<reference evidence="2 3" key="1">
    <citation type="submission" date="2016-10" db="EMBL/GenBank/DDBJ databases">
        <authorList>
            <person name="de Groot N.N."/>
        </authorList>
    </citation>
    <scope>NUCLEOTIDE SEQUENCE [LARGE SCALE GENOMIC DNA]</scope>
    <source>
        <strain evidence="2 3">CGMCC 4.5681</strain>
    </source>
</reference>
<accession>A0A1G9EMS9</accession>
<dbReference type="OrthoDB" id="3030at2"/>